<keyword evidence="5 7" id="KW-1133">Transmembrane helix</keyword>
<reference evidence="10 11" key="1">
    <citation type="submission" date="2018-10" db="EMBL/GenBank/DDBJ databases">
        <title>Genomic Encyclopedia of Archaeal and Bacterial Type Strains, Phase II (KMG-II): from individual species to whole genera.</title>
        <authorList>
            <person name="Goeker M."/>
        </authorList>
    </citation>
    <scope>NUCLEOTIDE SEQUENCE [LARGE SCALE GENOMIC DNA]</scope>
    <source>
        <strain evidence="10 11">VM1</strain>
    </source>
</reference>
<dbReference type="Gene3D" id="2.30.30.60">
    <property type="match status" value="1"/>
</dbReference>
<dbReference type="InterPro" id="IPR023408">
    <property type="entry name" value="MscS_beta-dom_sf"/>
</dbReference>
<dbReference type="GO" id="GO:0008381">
    <property type="term" value="F:mechanosensitive monoatomic ion channel activity"/>
    <property type="evidence" value="ECO:0007669"/>
    <property type="project" value="UniProtKB-ARBA"/>
</dbReference>
<keyword evidence="6 7" id="KW-0472">Membrane</keyword>
<dbReference type="InterPro" id="IPR010920">
    <property type="entry name" value="LSM_dom_sf"/>
</dbReference>
<evidence type="ECO:0000259" key="8">
    <source>
        <dbReference type="Pfam" id="PF00924"/>
    </source>
</evidence>
<dbReference type="AlphaFoldDB" id="A0A3M0BP12"/>
<sequence length="335" mass="38028">MKKLAIKYISIILFIIILISISLFYLSEISISKDLNDLISMFWKILVNPIFKIGNTSISILNIIIAILIFSAGFIIGKLYKKNIKKITHKYTSINRSTLTIISNIGYYLIIIFAFFIGLNILGINLSSIALIAGALSVGIGFGLQNVVSNFISGIILMFEHSIKIGDYIELSDGIKGRVKDIRMRSITITTNSNIDIIIPNQYFIQNNVINWTMEDMIRRFEIPFGVAYGTDPQKVITVIEEAVKKSNFPDVIDTPDKKTRVVMTGFGDSSINFELFVWIQGPEISYPKRTKSRFLILIYKTLNENNIEIPFPQRDLHVRSIDEDIIKKLNITES</sequence>
<dbReference type="InterPro" id="IPR006685">
    <property type="entry name" value="MscS_channel_2nd"/>
</dbReference>
<feature type="transmembrane region" description="Helical" evidence="7">
    <location>
        <begin position="60"/>
        <end position="80"/>
    </location>
</feature>
<feature type="transmembrane region" description="Helical" evidence="7">
    <location>
        <begin position="129"/>
        <end position="159"/>
    </location>
</feature>
<evidence type="ECO:0000256" key="2">
    <source>
        <dbReference type="ARBA" id="ARBA00008017"/>
    </source>
</evidence>
<dbReference type="PANTHER" id="PTHR30347">
    <property type="entry name" value="POTASSIUM CHANNEL RELATED"/>
    <property type="match status" value="1"/>
</dbReference>
<dbReference type="GO" id="GO:0005886">
    <property type="term" value="C:plasma membrane"/>
    <property type="evidence" value="ECO:0007669"/>
    <property type="project" value="UniProtKB-SubCell"/>
</dbReference>
<protein>
    <submittedName>
        <fullName evidence="10">Mechanosensitive ion channel-like protein</fullName>
    </submittedName>
</protein>
<evidence type="ECO:0000256" key="7">
    <source>
        <dbReference type="SAM" id="Phobius"/>
    </source>
</evidence>
<dbReference type="PANTHER" id="PTHR30347:SF1">
    <property type="entry name" value="MECHANOSENSITIVE CHANNEL MSCK"/>
    <property type="match status" value="1"/>
</dbReference>
<keyword evidence="11" id="KW-1185">Reference proteome</keyword>
<organism evidence="10 11">
    <name type="scientific">Hydrogenothermus marinus</name>
    <dbReference type="NCBI Taxonomy" id="133270"/>
    <lineage>
        <taxon>Bacteria</taxon>
        <taxon>Pseudomonadati</taxon>
        <taxon>Aquificota</taxon>
        <taxon>Aquificia</taxon>
        <taxon>Aquificales</taxon>
        <taxon>Hydrogenothermaceae</taxon>
        <taxon>Hydrogenothermus</taxon>
    </lineage>
</organism>
<evidence type="ECO:0000313" key="11">
    <source>
        <dbReference type="Proteomes" id="UP000280842"/>
    </source>
</evidence>
<evidence type="ECO:0000256" key="5">
    <source>
        <dbReference type="ARBA" id="ARBA00022989"/>
    </source>
</evidence>
<feature type="transmembrane region" description="Helical" evidence="7">
    <location>
        <begin position="101"/>
        <end position="123"/>
    </location>
</feature>
<evidence type="ECO:0000256" key="1">
    <source>
        <dbReference type="ARBA" id="ARBA00004651"/>
    </source>
</evidence>
<feature type="domain" description="Mechanosensitive ion channel MscS" evidence="8">
    <location>
        <begin position="146"/>
        <end position="213"/>
    </location>
</feature>
<dbReference type="InterPro" id="IPR011066">
    <property type="entry name" value="MscS_channel_C_sf"/>
</dbReference>
<proteinExistence type="inferred from homology"/>
<dbReference type="EMBL" id="REFO01000012">
    <property type="protein sequence ID" value="RMA96175.1"/>
    <property type="molecule type" value="Genomic_DNA"/>
</dbReference>
<dbReference type="InterPro" id="IPR049278">
    <property type="entry name" value="MS_channel_C"/>
</dbReference>
<keyword evidence="3" id="KW-1003">Cell membrane</keyword>
<keyword evidence="4 7" id="KW-0812">Transmembrane</keyword>
<dbReference type="SUPFAM" id="SSF82861">
    <property type="entry name" value="Mechanosensitive channel protein MscS (YggB), transmembrane region"/>
    <property type="match status" value="1"/>
</dbReference>
<dbReference type="Gene3D" id="3.30.70.100">
    <property type="match status" value="1"/>
</dbReference>
<evidence type="ECO:0000256" key="3">
    <source>
        <dbReference type="ARBA" id="ARBA00022475"/>
    </source>
</evidence>
<dbReference type="SUPFAM" id="SSF50182">
    <property type="entry name" value="Sm-like ribonucleoproteins"/>
    <property type="match status" value="1"/>
</dbReference>
<dbReference type="Gene3D" id="1.10.287.1260">
    <property type="match status" value="1"/>
</dbReference>
<feature type="domain" description="Mechanosensitive ion channel MscS C-terminal" evidence="9">
    <location>
        <begin position="222"/>
        <end position="310"/>
    </location>
</feature>
<gene>
    <name evidence="10" type="ORF">CLV39_1192</name>
</gene>
<comment type="caution">
    <text evidence="10">The sequence shown here is derived from an EMBL/GenBank/DDBJ whole genome shotgun (WGS) entry which is preliminary data.</text>
</comment>
<feature type="transmembrane region" description="Helical" evidence="7">
    <location>
        <begin position="6"/>
        <end position="26"/>
    </location>
</feature>
<dbReference type="InterPro" id="IPR011014">
    <property type="entry name" value="MscS_channel_TM-2"/>
</dbReference>
<dbReference type="SUPFAM" id="SSF82689">
    <property type="entry name" value="Mechanosensitive channel protein MscS (YggB), C-terminal domain"/>
    <property type="match status" value="1"/>
</dbReference>
<dbReference type="Pfam" id="PF00924">
    <property type="entry name" value="MS_channel_2nd"/>
    <property type="match status" value="1"/>
</dbReference>
<evidence type="ECO:0000259" key="9">
    <source>
        <dbReference type="Pfam" id="PF21082"/>
    </source>
</evidence>
<dbReference type="InterPro" id="IPR052702">
    <property type="entry name" value="MscS-like_channel"/>
</dbReference>
<dbReference type="OrthoDB" id="9809206at2"/>
<evidence type="ECO:0000313" key="10">
    <source>
        <dbReference type="EMBL" id="RMA96175.1"/>
    </source>
</evidence>
<dbReference type="Proteomes" id="UP000280842">
    <property type="component" value="Unassembled WGS sequence"/>
</dbReference>
<evidence type="ECO:0000256" key="6">
    <source>
        <dbReference type="ARBA" id="ARBA00023136"/>
    </source>
</evidence>
<dbReference type="RefSeq" id="WP_121923304.1">
    <property type="nucleotide sequence ID" value="NZ_REFO01000012.1"/>
</dbReference>
<comment type="subcellular location">
    <subcellularLocation>
        <location evidence="1">Cell membrane</location>
        <topology evidence="1">Multi-pass membrane protein</topology>
    </subcellularLocation>
</comment>
<dbReference type="Pfam" id="PF21082">
    <property type="entry name" value="MS_channel_3rd"/>
    <property type="match status" value="1"/>
</dbReference>
<accession>A0A3M0BP12</accession>
<name>A0A3M0BP12_9AQUI</name>
<evidence type="ECO:0000256" key="4">
    <source>
        <dbReference type="ARBA" id="ARBA00022692"/>
    </source>
</evidence>
<comment type="similarity">
    <text evidence="2">Belongs to the MscS (TC 1.A.23) family.</text>
</comment>